<dbReference type="GO" id="GO:0032993">
    <property type="term" value="C:protein-DNA complex"/>
    <property type="evidence" value="ECO:0007669"/>
    <property type="project" value="TreeGrafter"/>
</dbReference>
<dbReference type="GO" id="GO:0005829">
    <property type="term" value="C:cytosol"/>
    <property type="evidence" value="ECO:0007669"/>
    <property type="project" value="TreeGrafter"/>
</dbReference>
<feature type="DNA-binding region" description="OmpR/PhoB-type" evidence="9">
    <location>
        <begin position="124"/>
        <end position="225"/>
    </location>
</feature>
<dbReference type="SMART" id="SM00448">
    <property type="entry name" value="REC"/>
    <property type="match status" value="1"/>
</dbReference>
<keyword evidence="6" id="KW-0804">Transcription</keyword>
<dbReference type="InterPro" id="IPR016032">
    <property type="entry name" value="Sig_transdc_resp-reg_C-effctor"/>
</dbReference>
<dbReference type="InterPro" id="IPR001867">
    <property type="entry name" value="OmpR/PhoB-type_DNA-bd"/>
</dbReference>
<keyword evidence="13" id="KW-1185">Reference proteome</keyword>
<evidence type="ECO:0000256" key="7">
    <source>
        <dbReference type="ARBA" id="ARBA00024867"/>
    </source>
</evidence>
<feature type="domain" description="OmpR/PhoB-type" evidence="11">
    <location>
        <begin position="124"/>
        <end position="225"/>
    </location>
</feature>
<feature type="domain" description="Response regulatory" evidence="10">
    <location>
        <begin position="1"/>
        <end position="113"/>
    </location>
</feature>
<dbReference type="PANTHER" id="PTHR48111">
    <property type="entry name" value="REGULATOR OF RPOS"/>
    <property type="match status" value="1"/>
</dbReference>
<evidence type="ECO:0000256" key="9">
    <source>
        <dbReference type="PROSITE-ProRule" id="PRU01091"/>
    </source>
</evidence>
<dbReference type="PROSITE" id="PS50110">
    <property type="entry name" value="RESPONSE_REGULATORY"/>
    <property type="match status" value="1"/>
</dbReference>
<dbReference type="OrthoDB" id="9802426at2"/>
<evidence type="ECO:0000256" key="4">
    <source>
        <dbReference type="ARBA" id="ARBA00023015"/>
    </source>
</evidence>
<dbReference type="InterPro" id="IPR039420">
    <property type="entry name" value="WalR-like"/>
</dbReference>
<dbReference type="Pfam" id="PF00072">
    <property type="entry name" value="Response_reg"/>
    <property type="match status" value="1"/>
</dbReference>
<dbReference type="InterPro" id="IPR001789">
    <property type="entry name" value="Sig_transdc_resp-reg_receiver"/>
</dbReference>
<evidence type="ECO:0000313" key="12">
    <source>
        <dbReference type="EMBL" id="KAB2952173.1"/>
    </source>
</evidence>
<dbReference type="CDD" id="cd17574">
    <property type="entry name" value="REC_OmpR"/>
    <property type="match status" value="1"/>
</dbReference>
<dbReference type="GO" id="GO:0006355">
    <property type="term" value="P:regulation of DNA-templated transcription"/>
    <property type="evidence" value="ECO:0007669"/>
    <property type="project" value="InterPro"/>
</dbReference>
<evidence type="ECO:0000313" key="13">
    <source>
        <dbReference type="Proteomes" id="UP000468766"/>
    </source>
</evidence>
<reference evidence="12 13" key="1">
    <citation type="submission" date="2019-10" db="EMBL/GenBank/DDBJ databases">
        <title>Whole-genome sequence of the extremophile Heliorestis acidaminivorans DSM 24790.</title>
        <authorList>
            <person name="Kyndt J.A."/>
            <person name="Meyer T.E."/>
        </authorList>
    </citation>
    <scope>NUCLEOTIDE SEQUENCE [LARGE SCALE GENOMIC DNA]</scope>
    <source>
        <strain evidence="12 13">DSM 24790</strain>
    </source>
</reference>
<accession>A0A6I0EY46</accession>
<dbReference type="PANTHER" id="PTHR48111:SF73">
    <property type="entry name" value="ALKALINE PHOSPHATASE SYNTHESIS TRANSCRIPTIONAL REGULATORY PROTEIN PHOP"/>
    <property type="match status" value="1"/>
</dbReference>
<keyword evidence="5 9" id="KW-0238">DNA-binding</keyword>
<organism evidence="12 13">
    <name type="scientific">Heliorestis acidaminivorans</name>
    <dbReference type="NCBI Taxonomy" id="553427"/>
    <lineage>
        <taxon>Bacteria</taxon>
        <taxon>Bacillati</taxon>
        <taxon>Bacillota</taxon>
        <taxon>Clostridia</taxon>
        <taxon>Eubacteriales</taxon>
        <taxon>Heliobacteriaceae</taxon>
        <taxon>Heliorestis</taxon>
    </lineage>
</organism>
<comment type="function">
    <text evidence="7">May play the central regulatory role in sporulation. It may be an element of the effector pathway responsible for the activation of sporulation genes in response to nutritional stress. Spo0A may act in concert with spo0H (a sigma factor) to control the expression of some genes that are critical to the sporulation process.</text>
</comment>
<dbReference type="Gene3D" id="6.10.250.690">
    <property type="match status" value="1"/>
</dbReference>
<evidence type="ECO:0000256" key="5">
    <source>
        <dbReference type="ARBA" id="ARBA00023125"/>
    </source>
</evidence>
<evidence type="ECO:0000259" key="11">
    <source>
        <dbReference type="PROSITE" id="PS51755"/>
    </source>
</evidence>
<sequence>MLVIDDEKPILDVLEAYLEKEGFTVATALTGSTGWETFQKVKPALVLLDLMLPDRSGEELCQMMRKESDVPILMITAKSQQEDVIEGLNLGADDYVIKPFSPKEVIARVKALLRRSKSKDMPLADKLIFRDGELVIDVSKHEVSKKGKILNLTPAEYKLLLTLARYPGRTYSRSELLDRVLGDTADVYERTIDGHIKNLRQKIEEDSRKPSYILTVFGAGYKFSSEEL</sequence>
<dbReference type="AlphaFoldDB" id="A0A6I0EY46"/>
<evidence type="ECO:0000256" key="8">
    <source>
        <dbReference type="PROSITE-ProRule" id="PRU00169"/>
    </source>
</evidence>
<dbReference type="SUPFAM" id="SSF46894">
    <property type="entry name" value="C-terminal effector domain of the bipartite response regulators"/>
    <property type="match status" value="1"/>
</dbReference>
<dbReference type="GO" id="GO:0000976">
    <property type="term" value="F:transcription cis-regulatory region binding"/>
    <property type="evidence" value="ECO:0007669"/>
    <property type="project" value="TreeGrafter"/>
</dbReference>
<name>A0A6I0EY46_9FIRM</name>
<dbReference type="InterPro" id="IPR011006">
    <property type="entry name" value="CheY-like_superfamily"/>
</dbReference>
<dbReference type="PROSITE" id="PS51755">
    <property type="entry name" value="OMPR_PHOB"/>
    <property type="match status" value="1"/>
</dbReference>
<dbReference type="SMART" id="SM00862">
    <property type="entry name" value="Trans_reg_C"/>
    <property type="match status" value="1"/>
</dbReference>
<dbReference type="Proteomes" id="UP000468766">
    <property type="component" value="Unassembled WGS sequence"/>
</dbReference>
<keyword evidence="3" id="KW-0902">Two-component regulatory system</keyword>
<dbReference type="Gene3D" id="3.40.50.2300">
    <property type="match status" value="1"/>
</dbReference>
<evidence type="ECO:0000256" key="2">
    <source>
        <dbReference type="ARBA" id="ARBA00022553"/>
    </source>
</evidence>
<dbReference type="InterPro" id="IPR036388">
    <property type="entry name" value="WH-like_DNA-bd_sf"/>
</dbReference>
<evidence type="ECO:0000256" key="6">
    <source>
        <dbReference type="ARBA" id="ARBA00023163"/>
    </source>
</evidence>
<gene>
    <name evidence="12" type="ORF">F9B85_09630</name>
</gene>
<dbReference type="GO" id="GO:0000156">
    <property type="term" value="F:phosphorelay response regulator activity"/>
    <property type="evidence" value="ECO:0007669"/>
    <property type="project" value="TreeGrafter"/>
</dbReference>
<evidence type="ECO:0000256" key="3">
    <source>
        <dbReference type="ARBA" id="ARBA00023012"/>
    </source>
</evidence>
<dbReference type="CDD" id="cd00383">
    <property type="entry name" value="trans_reg_C"/>
    <property type="match status" value="1"/>
</dbReference>
<comment type="caution">
    <text evidence="12">The sequence shown here is derived from an EMBL/GenBank/DDBJ whole genome shotgun (WGS) entry which is preliminary data.</text>
</comment>
<dbReference type="Pfam" id="PF00486">
    <property type="entry name" value="Trans_reg_C"/>
    <property type="match status" value="1"/>
</dbReference>
<dbReference type="Gene3D" id="1.10.10.10">
    <property type="entry name" value="Winged helix-like DNA-binding domain superfamily/Winged helix DNA-binding domain"/>
    <property type="match status" value="1"/>
</dbReference>
<evidence type="ECO:0000259" key="10">
    <source>
        <dbReference type="PROSITE" id="PS50110"/>
    </source>
</evidence>
<keyword evidence="4" id="KW-0805">Transcription regulation</keyword>
<keyword evidence="2 8" id="KW-0597">Phosphoprotein</keyword>
<proteinExistence type="predicted"/>
<feature type="modified residue" description="4-aspartylphosphate" evidence="8">
    <location>
        <position position="49"/>
    </location>
</feature>
<evidence type="ECO:0000256" key="1">
    <source>
        <dbReference type="ARBA" id="ARBA00018672"/>
    </source>
</evidence>
<dbReference type="EMBL" id="WBXO01000007">
    <property type="protein sequence ID" value="KAB2952173.1"/>
    <property type="molecule type" value="Genomic_DNA"/>
</dbReference>
<protein>
    <recommendedName>
        <fullName evidence="1">Stage 0 sporulation protein A homolog</fullName>
    </recommendedName>
</protein>
<dbReference type="SUPFAM" id="SSF52172">
    <property type="entry name" value="CheY-like"/>
    <property type="match status" value="1"/>
</dbReference>
<dbReference type="FunFam" id="3.40.50.2300:FF:000001">
    <property type="entry name" value="DNA-binding response regulator PhoB"/>
    <property type="match status" value="1"/>
</dbReference>